<accession>A0A2N9HD62</accession>
<feature type="transmembrane region" description="Helical" evidence="1">
    <location>
        <begin position="286"/>
        <end position="303"/>
    </location>
</feature>
<protein>
    <recommendedName>
        <fullName evidence="3">Aminotransferase-like plant mobile domain-containing protein</fullName>
    </recommendedName>
</protein>
<evidence type="ECO:0000256" key="1">
    <source>
        <dbReference type="SAM" id="Phobius"/>
    </source>
</evidence>
<keyword evidence="1" id="KW-0812">Transmembrane</keyword>
<sequence length="336" mass="39865">MARAFLKYLLGSTIVYNSSQTVAIRWLYFFEDLERTARYNWGRLSLAHLYVNMDFISRGSTTSLMGYWRLWEEWAIRHELCEGFLGVDWHNAYTTWNHLDRITNNQIFWTIWGLFEEGMDERVSLDWNLTRFYKLYEGPSMRALYVVEKSLKDTYTCHSQKWRMPLGSERMLLARVRTPFRLGLHGKTENVAYKIACSLQDKPKFITSNRCLSLRFILLPSKPRRALDILDECLDIPYSLRKTWLKGGVNLRALVEYFREQRDNEYHDRHVKSYSNYLVKIGFIKYYLRALMVAFLVGFFLVGDFEAMDPKIIDIIIMLCTDNPVPMILVETLWLG</sequence>
<keyword evidence="1" id="KW-1133">Transmembrane helix</keyword>
<gene>
    <name evidence="2" type="ORF">FSB_LOCUS37492</name>
</gene>
<keyword evidence="1" id="KW-0472">Membrane</keyword>
<dbReference type="EMBL" id="OIVN01003223">
    <property type="protein sequence ID" value="SPD09610.1"/>
    <property type="molecule type" value="Genomic_DNA"/>
</dbReference>
<evidence type="ECO:0000313" key="2">
    <source>
        <dbReference type="EMBL" id="SPD09610.1"/>
    </source>
</evidence>
<evidence type="ECO:0008006" key="3">
    <source>
        <dbReference type="Google" id="ProtNLM"/>
    </source>
</evidence>
<dbReference type="AlphaFoldDB" id="A0A2N9HD62"/>
<organism evidence="2">
    <name type="scientific">Fagus sylvatica</name>
    <name type="common">Beechnut</name>
    <dbReference type="NCBI Taxonomy" id="28930"/>
    <lineage>
        <taxon>Eukaryota</taxon>
        <taxon>Viridiplantae</taxon>
        <taxon>Streptophyta</taxon>
        <taxon>Embryophyta</taxon>
        <taxon>Tracheophyta</taxon>
        <taxon>Spermatophyta</taxon>
        <taxon>Magnoliopsida</taxon>
        <taxon>eudicotyledons</taxon>
        <taxon>Gunneridae</taxon>
        <taxon>Pentapetalae</taxon>
        <taxon>rosids</taxon>
        <taxon>fabids</taxon>
        <taxon>Fagales</taxon>
        <taxon>Fagaceae</taxon>
        <taxon>Fagus</taxon>
    </lineage>
</organism>
<name>A0A2N9HD62_FAGSY</name>
<reference evidence="2" key="1">
    <citation type="submission" date="2018-02" db="EMBL/GenBank/DDBJ databases">
        <authorList>
            <person name="Cohen D.B."/>
            <person name="Kent A.D."/>
        </authorList>
    </citation>
    <scope>NUCLEOTIDE SEQUENCE</scope>
</reference>
<proteinExistence type="predicted"/>